<accession>A0A3N0YYR2</accession>
<evidence type="ECO:0000313" key="1">
    <source>
        <dbReference type="EMBL" id="ROL50818.1"/>
    </source>
</evidence>
<sequence>MHEMLRKTRVQQSNKHVSMEKRRSGMQKRVLYENELDTHDCRVLCETSYGKWTKSVLVPAGHPFCCSLVCRCGGSLQTTSEVGLHKSVRLCLIPQFVLLRSCSGLFASSLLGAETAPLPSCHNGAVTEATR</sequence>
<proteinExistence type="predicted"/>
<evidence type="ECO:0000313" key="2">
    <source>
        <dbReference type="Proteomes" id="UP000281406"/>
    </source>
</evidence>
<gene>
    <name evidence="1" type="ORF">DPX16_15062</name>
</gene>
<dbReference type="Proteomes" id="UP000281406">
    <property type="component" value="Unassembled WGS sequence"/>
</dbReference>
<protein>
    <submittedName>
        <fullName evidence="1">Uncharacterized protein</fullName>
    </submittedName>
</protein>
<comment type="caution">
    <text evidence="1">The sequence shown here is derived from an EMBL/GenBank/DDBJ whole genome shotgun (WGS) entry which is preliminary data.</text>
</comment>
<organism evidence="1 2">
    <name type="scientific">Anabarilius grahami</name>
    <name type="common">Kanglang fish</name>
    <name type="synonym">Barilius grahami</name>
    <dbReference type="NCBI Taxonomy" id="495550"/>
    <lineage>
        <taxon>Eukaryota</taxon>
        <taxon>Metazoa</taxon>
        <taxon>Chordata</taxon>
        <taxon>Craniata</taxon>
        <taxon>Vertebrata</taxon>
        <taxon>Euteleostomi</taxon>
        <taxon>Actinopterygii</taxon>
        <taxon>Neopterygii</taxon>
        <taxon>Teleostei</taxon>
        <taxon>Ostariophysi</taxon>
        <taxon>Cypriniformes</taxon>
        <taxon>Xenocyprididae</taxon>
        <taxon>Xenocypridinae</taxon>
        <taxon>Xenocypridinae incertae sedis</taxon>
        <taxon>Anabarilius</taxon>
    </lineage>
</organism>
<dbReference type="AlphaFoldDB" id="A0A3N0YYR2"/>
<reference evidence="1 2" key="1">
    <citation type="submission" date="2018-10" db="EMBL/GenBank/DDBJ databases">
        <title>Genome assembly for a Yunnan-Guizhou Plateau 3E fish, Anabarilius grahami (Regan), and its evolutionary and genetic applications.</title>
        <authorList>
            <person name="Jiang W."/>
        </authorList>
    </citation>
    <scope>NUCLEOTIDE SEQUENCE [LARGE SCALE GENOMIC DNA]</scope>
    <source>
        <strain evidence="1">AG-KIZ</strain>
        <tissue evidence="1">Muscle</tissue>
    </source>
</reference>
<dbReference type="EMBL" id="RJVU01019434">
    <property type="protein sequence ID" value="ROL50818.1"/>
    <property type="molecule type" value="Genomic_DNA"/>
</dbReference>
<name>A0A3N0YYR2_ANAGA</name>
<keyword evidence="2" id="KW-1185">Reference proteome</keyword>